<sequence length="52" mass="6315">MFQGSAYTLEDIHLDSIKKLHLDHTLLHTKAFMKLIKHDQFGYIKRERFRSR</sequence>
<proteinExistence type="predicted"/>
<dbReference type="EMBL" id="JANJYJ010000010">
    <property type="protein sequence ID" value="KAK3184654.1"/>
    <property type="molecule type" value="Genomic_DNA"/>
</dbReference>
<dbReference type="Proteomes" id="UP001281410">
    <property type="component" value="Unassembled WGS sequence"/>
</dbReference>
<organism evidence="1 2">
    <name type="scientific">Dipteronia sinensis</name>
    <dbReference type="NCBI Taxonomy" id="43782"/>
    <lineage>
        <taxon>Eukaryota</taxon>
        <taxon>Viridiplantae</taxon>
        <taxon>Streptophyta</taxon>
        <taxon>Embryophyta</taxon>
        <taxon>Tracheophyta</taxon>
        <taxon>Spermatophyta</taxon>
        <taxon>Magnoliopsida</taxon>
        <taxon>eudicotyledons</taxon>
        <taxon>Gunneridae</taxon>
        <taxon>Pentapetalae</taxon>
        <taxon>rosids</taxon>
        <taxon>malvids</taxon>
        <taxon>Sapindales</taxon>
        <taxon>Sapindaceae</taxon>
        <taxon>Hippocastanoideae</taxon>
        <taxon>Acereae</taxon>
        <taxon>Dipteronia</taxon>
    </lineage>
</organism>
<evidence type="ECO:0000313" key="2">
    <source>
        <dbReference type="Proteomes" id="UP001281410"/>
    </source>
</evidence>
<name>A0AAE0DST9_9ROSI</name>
<comment type="caution">
    <text evidence="1">The sequence shown here is derived from an EMBL/GenBank/DDBJ whole genome shotgun (WGS) entry which is preliminary data.</text>
</comment>
<keyword evidence="2" id="KW-1185">Reference proteome</keyword>
<dbReference type="AlphaFoldDB" id="A0AAE0DST9"/>
<reference evidence="1" key="1">
    <citation type="journal article" date="2023" name="Plant J.">
        <title>Genome sequences and population genomics provide insights into the demographic history, inbreeding, and mutation load of two 'living fossil' tree species of Dipteronia.</title>
        <authorList>
            <person name="Feng Y."/>
            <person name="Comes H.P."/>
            <person name="Chen J."/>
            <person name="Zhu S."/>
            <person name="Lu R."/>
            <person name="Zhang X."/>
            <person name="Li P."/>
            <person name="Qiu J."/>
            <person name="Olsen K.M."/>
            <person name="Qiu Y."/>
        </authorList>
    </citation>
    <scope>NUCLEOTIDE SEQUENCE</scope>
    <source>
        <strain evidence="1">NBL</strain>
    </source>
</reference>
<protein>
    <submittedName>
        <fullName evidence="1">Uncharacterized protein</fullName>
    </submittedName>
</protein>
<accession>A0AAE0DST9</accession>
<gene>
    <name evidence="1" type="ORF">Dsin_031940</name>
</gene>
<evidence type="ECO:0000313" key="1">
    <source>
        <dbReference type="EMBL" id="KAK3184654.1"/>
    </source>
</evidence>